<reference evidence="1 2" key="1">
    <citation type="submission" date="2019-07" db="EMBL/GenBank/DDBJ databases">
        <title>Diversity of Bacteria from Kongsfjorden, Arctic.</title>
        <authorList>
            <person name="Yu Y."/>
        </authorList>
    </citation>
    <scope>NUCLEOTIDE SEQUENCE [LARGE SCALE GENOMIC DNA]</scope>
    <source>
        <strain evidence="1 2">SM1927</strain>
    </source>
</reference>
<accession>A0ABY3FII6</accession>
<evidence type="ECO:0008006" key="3">
    <source>
        <dbReference type="Google" id="ProtNLM"/>
    </source>
</evidence>
<sequence length="238" mass="28101">MESIFPDSDEPKAYERSPQGMIKYHRLQKWWLEELTFSERKRCRIEYAYDPMSTGNIDKGLYSKSSSSTVNFLKSLASHFSSKEGDRPLALKILKEAEANIYLSTSVVDQHFLYGRMMELYYKDRNKEGYYNLAKEYALKQIKIAKKTTTQMKREHEKLARDRIRKFKSYRNHTLADFPFHLPSHPGYKQLAIIYKKEKCWDDVIALCEQAISEGWCGDWEDRVDDALRQKLKQQAPS</sequence>
<evidence type="ECO:0000313" key="1">
    <source>
        <dbReference type="EMBL" id="TVU86087.1"/>
    </source>
</evidence>
<comment type="caution">
    <text evidence="1">The sequence shown here is derived from an EMBL/GenBank/DDBJ whole genome shotgun (WGS) entry which is preliminary data.</text>
</comment>
<dbReference type="Proteomes" id="UP000317938">
    <property type="component" value="Unassembled WGS sequence"/>
</dbReference>
<organism evidence="1 2">
    <name type="scientific">Pseudoalteromonas neustonica</name>
    <dbReference type="NCBI Taxonomy" id="1840331"/>
    <lineage>
        <taxon>Bacteria</taxon>
        <taxon>Pseudomonadati</taxon>
        <taxon>Pseudomonadota</taxon>
        <taxon>Gammaproteobacteria</taxon>
        <taxon>Alteromonadales</taxon>
        <taxon>Pseudoalteromonadaceae</taxon>
        <taxon>Pseudoalteromonas</taxon>
    </lineage>
</organism>
<protein>
    <recommendedName>
        <fullName evidence="3">Tetratricopeptide repeat protein</fullName>
    </recommendedName>
</protein>
<gene>
    <name evidence="1" type="ORF">FQP85_03150</name>
</gene>
<dbReference type="EMBL" id="VNFF01000002">
    <property type="protein sequence ID" value="TVU86087.1"/>
    <property type="molecule type" value="Genomic_DNA"/>
</dbReference>
<evidence type="ECO:0000313" key="2">
    <source>
        <dbReference type="Proteomes" id="UP000317938"/>
    </source>
</evidence>
<proteinExistence type="predicted"/>
<name>A0ABY3FII6_9GAMM</name>
<keyword evidence="2" id="KW-1185">Reference proteome</keyword>
<dbReference type="RefSeq" id="WP_145234020.1">
    <property type="nucleotide sequence ID" value="NZ_VNFF01000002.1"/>
</dbReference>